<dbReference type="AlphaFoldDB" id="A0A0E9UWQ3"/>
<accession>A0A0E9UWQ3</accession>
<name>A0A0E9UWQ3_ANGAN</name>
<dbReference type="EMBL" id="GBXM01039184">
    <property type="protein sequence ID" value="JAH69393.1"/>
    <property type="molecule type" value="Transcribed_RNA"/>
</dbReference>
<proteinExistence type="predicted"/>
<protein>
    <submittedName>
        <fullName evidence="1">Uncharacterized protein</fullName>
    </submittedName>
</protein>
<organism evidence="1">
    <name type="scientific">Anguilla anguilla</name>
    <name type="common">European freshwater eel</name>
    <name type="synonym">Muraena anguilla</name>
    <dbReference type="NCBI Taxonomy" id="7936"/>
    <lineage>
        <taxon>Eukaryota</taxon>
        <taxon>Metazoa</taxon>
        <taxon>Chordata</taxon>
        <taxon>Craniata</taxon>
        <taxon>Vertebrata</taxon>
        <taxon>Euteleostomi</taxon>
        <taxon>Actinopterygii</taxon>
        <taxon>Neopterygii</taxon>
        <taxon>Teleostei</taxon>
        <taxon>Anguilliformes</taxon>
        <taxon>Anguillidae</taxon>
        <taxon>Anguilla</taxon>
    </lineage>
</organism>
<reference evidence="1" key="1">
    <citation type="submission" date="2014-11" db="EMBL/GenBank/DDBJ databases">
        <authorList>
            <person name="Amaro Gonzalez C."/>
        </authorList>
    </citation>
    <scope>NUCLEOTIDE SEQUENCE</scope>
</reference>
<sequence length="16" mass="1876">MLSSLPVAFEIVLFYF</sequence>
<reference evidence="1" key="2">
    <citation type="journal article" date="2015" name="Fish Shellfish Immunol.">
        <title>Early steps in the European eel (Anguilla anguilla)-Vibrio vulnificus interaction in the gills: Role of the RtxA13 toxin.</title>
        <authorList>
            <person name="Callol A."/>
            <person name="Pajuelo D."/>
            <person name="Ebbesson L."/>
            <person name="Teles M."/>
            <person name="MacKenzie S."/>
            <person name="Amaro C."/>
        </authorList>
    </citation>
    <scope>NUCLEOTIDE SEQUENCE</scope>
</reference>
<evidence type="ECO:0000313" key="1">
    <source>
        <dbReference type="EMBL" id="JAH69393.1"/>
    </source>
</evidence>